<dbReference type="Proteomes" id="UP001642484">
    <property type="component" value="Unassembled WGS sequence"/>
</dbReference>
<evidence type="ECO:0000313" key="1">
    <source>
        <dbReference type="EMBL" id="CAK9113659.1"/>
    </source>
</evidence>
<sequence>MDMLAQQHVVEAEMPILKATNLLSMTGCEQIEVDRPLGRLRVSFNSGDAIITKLFDTHKAAYDWLLSMGHSLKSGVLDKSMRAAAKEVAPGVDLERAAASQTSKVDLSTAVDTLQGAQKLQGDGGIKDVTKEFMEVTRTHTAHLPESVVCLHKGSMNSVTTLAASNPSTVALLLGKKAWNDKLHCMQFVLSTTTVADLAKHDRVAARCKTLGFSLVGAVVTGPYEEWASQNKRNEIFDLLDFSNPLLVTIDFSANCAGDLACWELSRDNDDTMKAVSISWVTQPKDRSRRHCYNVCWINDLGTSHIEATAKQVCASVLQHLKSQTDLLAKADRTKQMKLSYFEKVSTIADGWCGWHSMLAARDVQRYLKVGTLNGTNLDVVFGEDAPRLHLYFHFDKPVEGGDSY</sequence>
<accession>A0ABP0SNB1</accession>
<gene>
    <name evidence="1" type="ORF">CCMP2556_LOCUS52594</name>
</gene>
<dbReference type="EMBL" id="CAXAMN010027896">
    <property type="protein sequence ID" value="CAK9113659.1"/>
    <property type="molecule type" value="Genomic_DNA"/>
</dbReference>
<reference evidence="1 2" key="1">
    <citation type="submission" date="2024-02" db="EMBL/GenBank/DDBJ databases">
        <authorList>
            <person name="Chen Y."/>
            <person name="Shah S."/>
            <person name="Dougan E. K."/>
            <person name="Thang M."/>
            <person name="Chan C."/>
        </authorList>
    </citation>
    <scope>NUCLEOTIDE SEQUENCE [LARGE SCALE GENOMIC DNA]</scope>
</reference>
<name>A0ABP0SNB1_9DINO</name>
<keyword evidence="2" id="KW-1185">Reference proteome</keyword>
<evidence type="ECO:0000313" key="2">
    <source>
        <dbReference type="Proteomes" id="UP001642484"/>
    </source>
</evidence>
<feature type="non-terminal residue" evidence="1">
    <location>
        <position position="405"/>
    </location>
</feature>
<proteinExistence type="predicted"/>
<comment type="caution">
    <text evidence="1">The sequence shown here is derived from an EMBL/GenBank/DDBJ whole genome shotgun (WGS) entry which is preliminary data.</text>
</comment>
<protein>
    <submittedName>
        <fullName evidence="1">Uncharacterized protein</fullName>
    </submittedName>
</protein>
<organism evidence="1 2">
    <name type="scientific">Durusdinium trenchii</name>
    <dbReference type="NCBI Taxonomy" id="1381693"/>
    <lineage>
        <taxon>Eukaryota</taxon>
        <taxon>Sar</taxon>
        <taxon>Alveolata</taxon>
        <taxon>Dinophyceae</taxon>
        <taxon>Suessiales</taxon>
        <taxon>Symbiodiniaceae</taxon>
        <taxon>Durusdinium</taxon>
    </lineage>
</organism>